<accession>A0A4C1ZPN6</accession>
<dbReference type="EMBL" id="BGZK01001990">
    <property type="protein sequence ID" value="GBP89302.1"/>
    <property type="molecule type" value="Genomic_DNA"/>
</dbReference>
<dbReference type="AlphaFoldDB" id="A0A4C1ZPN6"/>
<keyword evidence="2" id="KW-1185">Reference proteome</keyword>
<protein>
    <submittedName>
        <fullName evidence="1">Uncharacterized protein</fullName>
    </submittedName>
</protein>
<comment type="caution">
    <text evidence="1">The sequence shown here is derived from an EMBL/GenBank/DDBJ whole genome shotgun (WGS) entry which is preliminary data.</text>
</comment>
<dbReference type="Proteomes" id="UP000299102">
    <property type="component" value="Unassembled WGS sequence"/>
</dbReference>
<evidence type="ECO:0000313" key="2">
    <source>
        <dbReference type="Proteomes" id="UP000299102"/>
    </source>
</evidence>
<gene>
    <name evidence="1" type="ORF">EVAR_65285_1</name>
</gene>
<name>A0A4C1ZPN6_EUMVA</name>
<proteinExistence type="predicted"/>
<evidence type="ECO:0000313" key="1">
    <source>
        <dbReference type="EMBL" id="GBP89302.1"/>
    </source>
</evidence>
<organism evidence="1 2">
    <name type="scientific">Eumeta variegata</name>
    <name type="common">Bagworm moth</name>
    <name type="synonym">Eumeta japonica</name>
    <dbReference type="NCBI Taxonomy" id="151549"/>
    <lineage>
        <taxon>Eukaryota</taxon>
        <taxon>Metazoa</taxon>
        <taxon>Ecdysozoa</taxon>
        <taxon>Arthropoda</taxon>
        <taxon>Hexapoda</taxon>
        <taxon>Insecta</taxon>
        <taxon>Pterygota</taxon>
        <taxon>Neoptera</taxon>
        <taxon>Endopterygota</taxon>
        <taxon>Lepidoptera</taxon>
        <taxon>Glossata</taxon>
        <taxon>Ditrysia</taxon>
        <taxon>Tineoidea</taxon>
        <taxon>Psychidae</taxon>
        <taxon>Oiketicinae</taxon>
        <taxon>Eumeta</taxon>
    </lineage>
</organism>
<reference evidence="1 2" key="1">
    <citation type="journal article" date="2019" name="Commun. Biol.">
        <title>The bagworm genome reveals a unique fibroin gene that provides high tensile strength.</title>
        <authorList>
            <person name="Kono N."/>
            <person name="Nakamura H."/>
            <person name="Ohtoshi R."/>
            <person name="Tomita M."/>
            <person name="Numata K."/>
            <person name="Arakawa K."/>
        </authorList>
    </citation>
    <scope>NUCLEOTIDE SEQUENCE [LARGE SCALE GENOMIC DNA]</scope>
</reference>
<sequence length="143" mass="15955">MPGGLTTAELTMSSNLSRIKNMHFLARLGTLSRQRRTLLSQRRRRRPTPATTKPAWGLKVRAPRSEIKSGAVNLTRSIMRGCAGGRILRTSRKKSVLIATGCLLLNSLRAVPLTLWLAVGVAAELMKLRQPRNVWRSDQIMAR</sequence>